<gene>
    <name evidence="1" type="ORF">UFOVP365_7</name>
</gene>
<accession>A0A6J7X2G1</accession>
<protein>
    <submittedName>
        <fullName evidence="1">Uncharacterized protein</fullName>
    </submittedName>
</protein>
<evidence type="ECO:0000313" key="1">
    <source>
        <dbReference type="EMBL" id="CAB5222484.1"/>
    </source>
</evidence>
<proteinExistence type="predicted"/>
<sequence length="271" mass="26885">MGSIFGGSRFVLPGPVTTTVLNVPASTTISIGDLLYWNGTAAVPLSAATGSGTALIDQATIAASFVGVSQQGRISAQTTTGYPDFPITGIVIGTDVIYEADCASATFEAGDLVGVISSGAAAVGAISDQSVVAVSQPNLAIGYVVQKYSSATTTVRVRLLGKNQIAFANPNDRQVGSGQIVGPGTLAAGAGTTLTVGSAAIQVGTPTATRIVTLPAVASSKGLVFYIVNTAAATHAFTVNNAGATTIGTVAATKTGIFFCDGAAWYATIGS</sequence>
<dbReference type="EMBL" id="LR798309">
    <property type="protein sequence ID" value="CAB5222484.1"/>
    <property type="molecule type" value="Genomic_DNA"/>
</dbReference>
<reference evidence="1" key="1">
    <citation type="submission" date="2020-05" db="EMBL/GenBank/DDBJ databases">
        <authorList>
            <person name="Chiriac C."/>
            <person name="Salcher M."/>
            <person name="Ghai R."/>
            <person name="Kavagutti S V."/>
        </authorList>
    </citation>
    <scope>NUCLEOTIDE SEQUENCE</scope>
</reference>
<name>A0A6J7X2G1_9CAUD</name>
<organism evidence="1">
    <name type="scientific">uncultured Caudovirales phage</name>
    <dbReference type="NCBI Taxonomy" id="2100421"/>
    <lineage>
        <taxon>Viruses</taxon>
        <taxon>Duplodnaviria</taxon>
        <taxon>Heunggongvirae</taxon>
        <taxon>Uroviricota</taxon>
        <taxon>Caudoviricetes</taxon>
        <taxon>Peduoviridae</taxon>
        <taxon>Maltschvirus</taxon>
        <taxon>Maltschvirus maltsch</taxon>
    </lineage>
</organism>